<dbReference type="AlphaFoldDB" id="A0A101LX94"/>
<sequence length="34" mass="4004">MAGIVFAYLKYRIWVYIQSYIYLGKEEATCPVTL</sequence>
<organism evidence="1">
    <name type="scientific">Picea glauca</name>
    <name type="common">White spruce</name>
    <name type="synonym">Pinus glauca</name>
    <dbReference type="NCBI Taxonomy" id="3330"/>
    <lineage>
        <taxon>Eukaryota</taxon>
        <taxon>Viridiplantae</taxon>
        <taxon>Streptophyta</taxon>
        <taxon>Embryophyta</taxon>
        <taxon>Tracheophyta</taxon>
        <taxon>Spermatophyta</taxon>
        <taxon>Pinopsida</taxon>
        <taxon>Pinidae</taxon>
        <taxon>Conifers I</taxon>
        <taxon>Pinales</taxon>
        <taxon>Pinaceae</taxon>
        <taxon>Picea</taxon>
    </lineage>
</organism>
<name>A0A101LX94_PICGL</name>
<keyword evidence="1" id="KW-0496">Mitochondrion</keyword>
<accession>A0A101LX94</accession>
<protein>
    <submittedName>
        <fullName evidence="1">Uncharacterized protein</fullName>
    </submittedName>
</protein>
<gene>
    <name evidence="1" type="ORF">ABT39_MTgene6058</name>
</gene>
<reference evidence="1" key="1">
    <citation type="journal article" date="2015" name="Genome Biol. Evol.">
        <title>Organellar Genomes of White Spruce (Picea glauca): Assembly and Annotation.</title>
        <authorList>
            <person name="Jackman S.D."/>
            <person name="Warren R.L."/>
            <person name="Gibb E.A."/>
            <person name="Vandervalk B.P."/>
            <person name="Mohamadi H."/>
            <person name="Chu J."/>
            <person name="Raymond A."/>
            <person name="Pleasance S."/>
            <person name="Coope R."/>
            <person name="Wildung M.R."/>
            <person name="Ritland C.E."/>
            <person name="Bousquet J."/>
            <person name="Jones S.J."/>
            <person name="Bohlmann J."/>
            <person name="Birol I."/>
        </authorList>
    </citation>
    <scope>NUCLEOTIDE SEQUENCE [LARGE SCALE GENOMIC DNA]</scope>
    <source>
        <tissue evidence="1">Flushing bud</tissue>
    </source>
</reference>
<geneLocation type="mitochondrion" evidence="1"/>
<comment type="caution">
    <text evidence="1">The sequence shown here is derived from an EMBL/GenBank/DDBJ whole genome shotgun (WGS) entry which is preliminary data.</text>
</comment>
<evidence type="ECO:0000313" key="1">
    <source>
        <dbReference type="EMBL" id="KUM47052.1"/>
    </source>
</evidence>
<proteinExistence type="predicted"/>
<dbReference type="EMBL" id="LKAM01000008">
    <property type="protein sequence ID" value="KUM47052.1"/>
    <property type="molecule type" value="Genomic_DNA"/>
</dbReference>